<dbReference type="PANTHER" id="PTHR24559:SF431">
    <property type="entry name" value="RNA-DIRECTED DNA POLYMERASE HOMOLOG"/>
    <property type="match status" value="1"/>
</dbReference>
<protein>
    <recommendedName>
        <fullName evidence="3">Reverse transcriptase</fullName>
    </recommendedName>
</protein>
<proteinExistence type="predicted"/>
<organism evidence="1 2">
    <name type="scientific">Cardamine amara subsp. amara</name>
    <dbReference type="NCBI Taxonomy" id="228776"/>
    <lineage>
        <taxon>Eukaryota</taxon>
        <taxon>Viridiplantae</taxon>
        <taxon>Streptophyta</taxon>
        <taxon>Embryophyta</taxon>
        <taxon>Tracheophyta</taxon>
        <taxon>Spermatophyta</taxon>
        <taxon>Magnoliopsida</taxon>
        <taxon>eudicotyledons</taxon>
        <taxon>Gunneridae</taxon>
        <taxon>Pentapetalae</taxon>
        <taxon>rosids</taxon>
        <taxon>malvids</taxon>
        <taxon>Brassicales</taxon>
        <taxon>Brassicaceae</taxon>
        <taxon>Cardamineae</taxon>
        <taxon>Cardamine</taxon>
    </lineage>
</organism>
<dbReference type="AlphaFoldDB" id="A0ABD1BH81"/>
<dbReference type="InterPro" id="IPR053134">
    <property type="entry name" value="RNA-dir_DNA_polymerase"/>
</dbReference>
<accession>A0ABD1BH81</accession>
<dbReference type="EMBL" id="JBANAX010000370">
    <property type="protein sequence ID" value="KAL1212251.1"/>
    <property type="molecule type" value="Genomic_DNA"/>
</dbReference>
<reference evidence="1 2" key="1">
    <citation type="submission" date="2024-04" db="EMBL/GenBank/DDBJ databases">
        <title>Genome assembly C_amara_ONT_v2.</title>
        <authorList>
            <person name="Yant L."/>
            <person name="Moore C."/>
            <person name="Slenker M."/>
        </authorList>
    </citation>
    <scope>NUCLEOTIDE SEQUENCE [LARGE SCALE GENOMIC DNA]</scope>
    <source>
        <tissue evidence="1">Leaf</tissue>
    </source>
</reference>
<evidence type="ECO:0000313" key="1">
    <source>
        <dbReference type="EMBL" id="KAL1212251.1"/>
    </source>
</evidence>
<dbReference type="Gene3D" id="3.10.10.10">
    <property type="entry name" value="HIV Type 1 Reverse Transcriptase, subunit A, domain 1"/>
    <property type="match status" value="1"/>
</dbReference>
<sequence>MPGINPTIISHELHVDQSFKPFKQKKRKRNHDRAKAVNDEVDRLLKAGSIREVKYPDWLANPVVVKKKTGKWRVCVNFTDINNACPKDSFPLPYTDRLVESTAGH</sequence>
<dbReference type="Proteomes" id="UP001558713">
    <property type="component" value="Unassembled WGS sequence"/>
</dbReference>
<dbReference type="InterPro" id="IPR043502">
    <property type="entry name" value="DNA/RNA_pol_sf"/>
</dbReference>
<name>A0ABD1BH81_CARAN</name>
<dbReference type="PANTHER" id="PTHR24559">
    <property type="entry name" value="TRANSPOSON TY3-I GAG-POL POLYPROTEIN"/>
    <property type="match status" value="1"/>
</dbReference>
<gene>
    <name evidence="1" type="ORF">V5N11_029747</name>
</gene>
<dbReference type="SUPFAM" id="SSF56672">
    <property type="entry name" value="DNA/RNA polymerases"/>
    <property type="match status" value="1"/>
</dbReference>
<comment type="caution">
    <text evidence="1">The sequence shown here is derived from an EMBL/GenBank/DDBJ whole genome shotgun (WGS) entry which is preliminary data.</text>
</comment>
<evidence type="ECO:0008006" key="3">
    <source>
        <dbReference type="Google" id="ProtNLM"/>
    </source>
</evidence>
<evidence type="ECO:0000313" key="2">
    <source>
        <dbReference type="Proteomes" id="UP001558713"/>
    </source>
</evidence>
<keyword evidence="2" id="KW-1185">Reference proteome</keyword>